<keyword evidence="1" id="KW-0175">Coiled coil</keyword>
<reference evidence="3 4" key="1">
    <citation type="journal article" date="2010" name="Nature">
        <title>The Ectocarpus genome and the independent evolution of multicellularity in brown algae.</title>
        <authorList>
            <person name="Cock J.M."/>
            <person name="Sterck L."/>
            <person name="Rouze P."/>
            <person name="Scornet D."/>
            <person name="Allen A.E."/>
            <person name="Amoutzias G."/>
            <person name="Anthouard V."/>
            <person name="Artiguenave F."/>
            <person name="Aury J.M."/>
            <person name="Badger J.H."/>
            <person name="Beszteri B."/>
            <person name="Billiau K."/>
            <person name="Bonnet E."/>
            <person name="Bothwell J.H."/>
            <person name="Bowler C."/>
            <person name="Boyen C."/>
            <person name="Brownlee C."/>
            <person name="Carrano C.J."/>
            <person name="Charrier B."/>
            <person name="Cho G.Y."/>
            <person name="Coelho S.M."/>
            <person name="Collen J."/>
            <person name="Corre E."/>
            <person name="Da Silva C."/>
            <person name="Delage L."/>
            <person name="Delaroque N."/>
            <person name="Dittami S.M."/>
            <person name="Doulbeau S."/>
            <person name="Elias M."/>
            <person name="Farnham G."/>
            <person name="Gachon C.M."/>
            <person name="Gschloessl B."/>
            <person name="Heesch S."/>
            <person name="Jabbari K."/>
            <person name="Jubin C."/>
            <person name="Kawai H."/>
            <person name="Kimura K."/>
            <person name="Kloareg B."/>
            <person name="Kupper F.C."/>
            <person name="Lang D."/>
            <person name="Le Bail A."/>
            <person name="Leblanc C."/>
            <person name="Lerouge P."/>
            <person name="Lohr M."/>
            <person name="Lopez P.J."/>
            <person name="Martens C."/>
            <person name="Maumus F."/>
            <person name="Michel G."/>
            <person name="Miranda-Saavedra D."/>
            <person name="Morales J."/>
            <person name="Moreau H."/>
            <person name="Motomura T."/>
            <person name="Nagasato C."/>
            <person name="Napoli C.A."/>
            <person name="Nelson D.R."/>
            <person name="Nyvall-Collen P."/>
            <person name="Peters A.F."/>
            <person name="Pommier C."/>
            <person name="Potin P."/>
            <person name="Poulain J."/>
            <person name="Quesneville H."/>
            <person name="Read B."/>
            <person name="Rensing S.A."/>
            <person name="Ritter A."/>
            <person name="Rousvoal S."/>
            <person name="Samanta M."/>
            <person name="Samson G."/>
            <person name="Schroeder D.C."/>
            <person name="Segurens B."/>
            <person name="Strittmatter M."/>
            <person name="Tonon T."/>
            <person name="Tregear J.W."/>
            <person name="Valentin K."/>
            <person name="von Dassow P."/>
            <person name="Yamagishi T."/>
            <person name="Van de Peer Y."/>
            <person name="Wincker P."/>
        </authorList>
    </citation>
    <scope>NUCLEOTIDE SEQUENCE [LARGE SCALE GENOMIC DNA]</scope>
    <source>
        <strain evidence="4">Ec32 / CCAP1310/4</strain>
    </source>
</reference>
<feature type="compositionally biased region" description="Low complexity" evidence="2">
    <location>
        <begin position="1032"/>
        <end position="1053"/>
    </location>
</feature>
<feature type="coiled-coil region" evidence="1">
    <location>
        <begin position="214"/>
        <end position="269"/>
    </location>
</feature>
<feature type="region of interest" description="Disordered" evidence="2">
    <location>
        <begin position="948"/>
        <end position="979"/>
    </location>
</feature>
<feature type="coiled-coil region" evidence="1">
    <location>
        <begin position="399"/>
        <end position="502"/>
    </location>
</feature>
<feature type="compositionally biased region" description="Polar residues" evidence="2">
    <location>
        <begin position="864"/>
        <end position="873"/>
    </location>
</feature>
<dbReference type="OrthoDB" id="10318210at2759"/>
<evidence type="ECO:0000256" key="1">
    <source>
        <dbReference type="SAM" id="Coils"/>
    </source>
</evidence>
<accession>D7G8Q0</accession>
<feature type="compositionally biased region" description="Basic and acidic residues" evidence="2">
    <location>
        <begin position="815"/>
        <end position="830"/>
    </location>
</feature>
<dbReference type="AlphaFoldDB" id="D7G8Q0"/>
<dbReference type="InParanoid" id="D7G8Q0"/>
<evidence type="ECO:0000313" key="4">
    <source>
        <dbReference type="Proteomes" id="UP000002630"/>
    </source>
</evidence>
<feature type="region of interest" description="Disordered" evidence="2">
    <location>
        <begin position="282"/>
        <end position="325"/>
    </location>
</feature>
<feature type="compositionally biased region" description="Basic residues" evidence="2">
    <location>
        <begin position="1156"/>
        <end position="1168"/>
    </location>
</feature>
<feature type="compositionally biased region" description="Basic and acidic residues" evidence="2">
    <location>
        <begin position="15"/>
        <end position="24"/>
    </location>
</feature>
<feature type="coiled-coil region" evidence="1">
    <location>
        <begin position="642"/>
        <end position="731"/>
    </location>
</feature>
<feature type="compositionally biased region" description="Basic and acidic residues" evidence="2">
    <location>
        <begin position="968"/>
        <end position="979"/>
    </location>
</feature>
<dbReference type="EMBL" id="FN649760">
    <property type="protein sequence ID" value="CBJ28074.1"/>
    <property type="molecule type" value="Genomic_DNA"/>
</dbReference>
<dbReference type="STRING" id="2880.D7G8Q0"/>
<gene>
    <name evidence="3" type="ORF">Esi_0091_0044</name>
</gene>
<feature type="compositionally biased region" description="Polar residues" evidence="2">
    <location>
        <begin position="305"/>
        <end position="314"/>
    </location>
</feature>
<evidence type="ECO:0000256" key="2">
    <source>
        <dbReference type="SAM" id="MobiDB-lite"/>
    </source>
</evidence>
<sequence>MATKRRQWAASAEAQSKKARDAMTHELRAMRSNHSREIDKLECSLLDAKARMEKAMKETEEAREAAHAKKGALESTFAELERQVVKEKEKLQEAREAAKKNQALEVTQPGEDLRRELARVLLELEDERKHVAELQGQVKEANSAIRDDFNCAQQNCEGVGTKLVLLEQKLALTIRENEGLRKEAARATSLEVGGRYGEVSANESGATKPEQLEIATLKRALHEAEMSLSELQRDQDQSIKDAKDAAAALANVHEKAAAVERDNQRLVAEVAKCRVQVQGATSGEAQNLGDENTMRTRKHVEARQGQDTGTQTSLPLEHDGNTPTKQLDTEGLRADLEAARHEAACFASDVHKSKELETLVRNELHAAQLAFRESQLKVAELNGNLATADHEKKLSAVTAEELGLENARLKRNMEVVRSASEGGASRQVADTLVDELKEVRVQLATMTSERDGLNDEVGEIKQQLVRCEDVRKAEREMFDSSLANHQRQSESQQATVKRLEVDMLAGQQREEALHTAAKLLRENVAASKLEVWRLQENLRETTGEAERVASDLLCTEPETAQTSCQKGESEAELASAADLATATAEAREMASRLQLAEDQVDRLQASVQETMTKLVDSQGIAASLQEELDEARGSEKDTAQHLDEALSRFAKAEENLAKACDDRVSLEHALRDAKRTTVTDKQCSDLEQSLRRSQGDLEKAKEDLVSSKQQAADLQQRLTDLTAEASRAMKEARHNREMASARQKEFVSVSEREQGLQRELLEARTSLHTRERDCERLTVAAEQAKRDLANADIVWREETGGLQIALEEALATAGKKDENNARSATHKETSQRSPVVSEAQGLSPPRPGFAVDGDPTLADEGPQRSASGASDATSKGLADELMQILENDANQRCSNGPPALSEKASRSWKKKLMEERHMLAQAKQAVRHHKERVKRRQQRILLFQTRWRQQSESLSPTKARPRHSARRRSLEDSKRELDSEVHKLNQFVQQLRSSKCWLDQREKKVSEFETLLAADSSGLASSQEQHPSRVATSGEQTSSPESSNSGGSTRSNASQFRSLEAMQQDLDNECSDFTAGSSIGDINRPRAMRGDRKPTRTQWHAPKQGKENTLPGSRSAFPIGYPFSAFPASSGFWIHPSHAFLGEFSPPPAGIPSRSRASRPKHNARHRGLGLGSGFQINNCNQDSELDFQRWLNRPDLDTRDEVLSGIAARERREHFAKVSVEGKQAQSTVALHVDWLNSLREEMGLLGFHSAKNPSISAHVEV</sequence>
<feature type="region of interest" description="Disordered" evidence="2">
    <location>
        <begin position="1150"/>
        <end position="1170"/>
    </location>
</feature>
<keyword evidence="4" id="KW-1185">Reference proteome</keyword>
<proteinExistence type="predicted"/>
<feature type="coiled-coil region" evidence="1">
    <location>
        <begin position="31"/>
        <end position="183"/>
    </location>
</feature>
<feature type="coiled-coil region" evidence="1">
    <location>
        <begin position="579"/>
        <end position="613"/>
    </location>
</feature>
<feature type="region of interest" description="Disordered" evidence="2">
    <location>
        <begin position="1"/>
        <end position="24"/>
    </location>
</feature>
<feature type="region of interest" description="Disordered" evidence="2">
    <location>
        <begin position="1070"/>
        <end position="1113"/>
    </location>
</feature>
<feature type="region of interest" description="Disordered" evidence="2">
    <location>
        <begin position="1015"/>
        <end position="1053"/>
    </location>
</feature>
<dbReference type="Proteomes" id="UP000002630">
    <property type="component" value="Unassembled WGS sequence"/>
</dbReference>
<organism evidence="3 4">
    <name type="scientific">Ectocarpus siliculosus</name>
    <name type="common">Brown alga</name>
    <name type="synonym">Conferva siliculosa</name>
    <dbReference type="NCBI Taxonomy" id="2880"/>
    <lineage>
        <taxon>Eukaryota</taxon>
        <taxon>Sar</taxon>
        <taxon>Stramenopiles</taxon>
        <taxon>Ochrophyta</taxon>
        <taxon>PX clade</taxon>
        <taxon>Phaeophyceae</taxon>
        <taxon>Ectocarpales</taxon>
        <taxon>Ectocarpaceae</taxon>
        <taxon>Ectocarpus</taxon>
    </lineage>
</organism>
<protein>
    <submittedName>
        <fullName evidence="3">Uncharacterized protein</fullName>
    </submittedName>
</protein>
<feature type="region of interest" description="Disordered" evidence="2">
    <location>
        <begin position="815"/>
        <end position="874"/>
    </location>
</feature>
<evidence type="ECO:0000313" key="3">
    <source>
        <dbReference type="EMBL" id="CBJ28074.1"/>
    </source>
</evidence>
<name>D7G8Q0_ECTSI</name>